<dbReference type="AlphaFoldDB" id="A0A2P5AAI5"/>
<evidence type="ECO:0008006" key="3">
    <source>
        <dbReference type="Google" id="ProtNLM"/>
    </source>
</evidence>
<dbReference type="EMBL" id="JXTB01000720">
    <property type="protein sequence ID" value="PON33548.1"/>
    <property type="molecule type" value="Genomic_DNA"/>
</dbReference>
<dbReference type="OrthoDB" id="972292at2759"/>
<reference evidence="2" key="1">
    <citation type="submission" date="2016-06" db="EMBL/GenBank/DDBJ databases">
        <title>Parallel loss of symbiosis genes in relatives of nitrogen-fixing non-legume Parasponia.</title>
        <authorList>
            <person name="Van Velzen R."/>
            <person name="Holmer R."/>
            <person name="Bu F."/>
            <person name="Rutten L."/>
            <person name="Van Zeijl A."/>
            <person name="Liu W."/>
            <person name="Santuari L."/>
            <person name="Cao Q."/>
            <person name="Sharma T."/>
            <person name="Shen D."/>
            <person name="Roswanjaya Y."/>
            <person name="Wardhani T."/>
            <person name="Kalhor M.S."/>
            <person name="Jansen J."/>
            <person name="Van den Hoogen J."/>
            <person name="Gungor B."/>
            <person name="Hartog M."/>
            <person name="Hontelez J."/>
            <person name="Verver J."/>
            <person name="Yang W.-C."/>
            <person name="Schijlen E."/>
            <person name="Repin R."/>
            <person name="Schilthuizen M."/>
            <person name="Schranz E."/>
            <person name="Heidstra R."/>
            <person name="Miyata K."/>
            <person name="Fedorova E."/>
            <person name="Kohlen W."/>
            <person name="Bisseling T."/>
            <person name="Smit S."/>
            <person name="Geurts R."/>
        </authorList>
    </citation>
    <scope>NUCLEOTIDE SEQUENCE [LARGE SCALE GENOMIC DNA]</scope>
    <source>
        <strain evidence="2">cv. WU1-14</strain>
    </source>
</reference>
<dbReference type="Proteomes" id="UP000237105">
    <property type="component" value="Unassembled WGS sequence"/>
</dbReference>
<sequence>MGTTIVSKLSGKILAMVVIMMAILIDTSTNGVTVTTSPPNINGTSTIAYQDVDLEFVMDSETSRRLLQTSINFQTARTSDPDKAALCGRGRYRSCTGSASPGPIKDTCSTYKRNCPINR</sequence>
<comment type="caution">
    <text evidence="1">The sequence shown here is derived from an EMBL/GenBank/DDBJ whole genome shotgun (WGS) entry which is preliminary data.</text>
</comment>
<gene>
    <name evidence="1" type="ORF">PanWU01x14_351870</name>
</gene>
<name>A0A2P5AAI5_PARAD</name>
<accession>A0A2P5AAI5</accession>
<evidence type="ECO:0000313" key="1">
    <source>
        <dbReference type="EMBL" id="PON33548.1"/>
    </source>
</evidence>
<protein>
    <recommendedName>
        <fullName evidence="3">Rapid ALkalinization Factor</fullName>
    </recommendedName>
</protein>
<proteinExistence type="predicted"/>
<evidence type="ECO:0000313" key="2">
    <source>
        <dbReference type="Proteomes" id="UP000237105"/>
    </source>
</evidence>
<keyword evidence="2" id="KW-1185">Reference proteome</keyword>
<organism evidence="1 2">
    <name type="scientific">Parasponia andersonii</name>
    <name type="common">Sponia andersonii</name>
    <dbReference type="NCBI Taxonomy" id="3476"/>
    <lineage>
        <taxon>Eukaryota</taxon>
        <taxon>Viridiplantae</taxon>
        <taxon>Streptophyta</taxon>
        <taxon>Embryophyta</taxon>
        <taxon>Tracheophyta</taxon>
        <taxon>Spermatophyta</taxon>
        <taxon>Magnoliopsida</taxon>
        <taxon>eudicotyledons</taxon>
        <taxon>Gunneridae</taxon>
        <taxon>Pentapetalae</taxon>
        <taxon>rosids</taxon>
        <taxon>fabids</taxon>
        <taxon>Rosales</taxon>
        <taxon>Cannabaceae</taxon>
        <taxon>Parasponia</taxon>
    </lineage>
</organism>